<feature type="compositionally biased region" description="Low complexity" evidence="2">
    <location>
        <begin position="14"/>
        <end position="84"/>
    </location>
</feature>
<protein>
    <recommendedName>
        <fullName evidence="3">GRAM domain-containing protein</fullName>
    </recommendedName>
</protein>
<evidence type="ECO:0000259" key="3">
    <source>
        <dbReference type="SMART" id="SM00568"/>
    </source>
</evidence>
<organism evidence="4 5">
    <name type="scientific">Solanum commersonii</name>
    <name type="common">Commerson's wild potato</name>
    <name type="synonym">Commerson's nightshade</name>
    <dbReference type="NCBI Taxonomy" id="4109"/>
    <lineage>
        <taxon>Eukaryota</taxon>
        <taxon>Viridiplantae</taxon>
        <taxon>Streptophyta</taxon>
        <taxon>Embryophyta</taxon>
        <taxon>Tracheophyta</taxon>
        <taxon>Spermatophyta</taxon>
        <taxon>Magnoliopsida</taxon>
        <taxon>eudicotyledons</taxon>
        <taxon>Gunneridae</taxon>
        <taxon>Pentapetalae</taxon>
        <taxon>asterids</taxon>
        <taxon>lamiids</taxon>
        <taxon>Solanales</taxon>
        <taxon>Solanaceae</taxon>
        <taxon>Solanoideae</taxon>
        <taxon>Solaneae</taxon>
        <taxon>Solanum</taxon>
    </lineage>
</organism>
<proteinExistence type="inferred from homology"/>
<dbReference type="AlphaFoldDB" id="A0A9J5VZ06"/>
<dbReference type="Gene3D" id="2.30.29.30">
    <property type="entry name" value="Pleckstrin-homology domain (PH domain)/Phosphotyrosine-binding domain (PTB)"/>
    <property type="match status" value="1"/>
</dbReference>
<dbReference type="OrthoDB" id="1736712at2759"/>
<comment type="caution">
    <text evidence="4">The sequence shown here is derived from an EMBL/GenBank/DDBJ whole genome shotgun (WGS) entry which is preliminary data.</text>
</comment>
<dbReference type="InterPro" id="IPR004182">
    <property type="entry name" value="GRAM"/>
</dbReference>
<evidence type="ECO:0000313" key="5">
    <source>
        <dbReference type="Proteomes" id="UP000824120"/>
    </source>
</evidence>
<dbReference type="Proteomes" id="UP000824120">
    <property type="component" value="Unassembled WGS sequence"/>
</dbReference>
<dbReference type="EMBL" id="JACXVP010000120">
    <property type="protein sequence ID" value="KAG5568435.1"/>
    <property type="molecule type" value="Genomic_DNA"/>
</dbReference>
<reference evidence="4" key="1">
    <citation type="submission" date="2020-09" db="EMBL/GenBank/DDBJ databases">
        <title>De no assembly of potato wild relative species, Solanum commersonii.</title>
        <authorList>
            <person name="Cho K."/>
        </authorList>
    </citation>
    <scope>NUCLEOTIDE SEQUENCE</scope>
    <source>
        <strain evidence="4">LZ3.2</strain>
        <tissue evidence="4">Leaf</tissue>
    </source>
</reference>
<dbReference type="PANTHER" id="PTHR31969">
    <property type="entry name" value="GEM-LIKE PROTEIN 2"/>
    <property type="match status" value="1"/>
</dbReference>
<gene>
    <name evidence="4" type="ORF">H5410_064550</name>
</gene>
<keyword evidence="5" id="KW-1185">Reference proteome</keyword>
<dbReference type="Pfam" id="PF02893">
    <property type="entry name" value="GRAM"/>
    <property type="match status" value="1"/>
</dbReference>
<accession>A0A9J5VZ06</accession>
<sequence length="263" mass="28933">MKKHHIFREDHQNSSGSSLAMSSSFGTSTGSSLAMSSSFGTSTGSSLAMSSSFGTSTPERHSSFSQDSESSASALHSPSSSDYSPRVTPSQDDSAVIIQKRKLGKKAKSYAYRIREHVKLGSKFSETVKGKLNIVKEGGRRNIFRHMFNVNDGEKLLKASQCYLYTTAGPIAGILFISTDKIAFCSERPIAVPCPSGGILRTPYKVVIPVTKIKRAHPSVNENKPSQKYIEIVTEDNFEFWFMGFVRYEKAFLNLQKAISMSN</sequence>
<dbReference type="InterPro" id="IPR011993">
    <property type="entry name" value="PH-like_dom_sf"/>
</dbReference>
<comment type="similarity">
    <text evidence="1">Belongs to the GEM family.</text>
</comment>
<feature type="region of interest" description="Disordered" evidence="2">
    <location>
        <begin position="1"/>
        <end position="95"/>
    </location>
</feature>
<dbReference type="SMART" id="SM00568">
    <property type="entry name" value="GRAM"/>
    <property type="match status" value="1"/>
</dbReference>
<dbReference type="InterPro" id="IPR037848">
    <property type="entry name" value="GEM-like"/>
</dbReference>
<evidence type="ECO:0000256" key="2">
    <source>
        <dbReference type="SAM" id="MobiDB-lite"/>
    </source>
</evidence>
<evidence type="ECO:0000313" key="4">
    <source>
        <dbReference type="EMBL" id="KAG5568435.1"/>
    </source>
</evidence>
<name>A0A9J5VZ06_SOLCO</name>
<evidence type="ECO:0000256" key="1">
    <source>
        <dbReference type="ARBA" id="ARBA00009414"/>
    </source>
</evidence>
<feature type="domain" description="GRAM" evidence="3">
    <location>
        <begin position="142"/>
        <end position="220"/>
    </location>
</feature>